<evidence type="ECO:0000313" key="2">
    <source>
        <dbReference type="Proteomes" id="UP000499080"/>
    </source>
</evidence>
<name>A0A4Y2VUV5_ARAVE</name>
<dbReference type="AlphaFoldDB" id="A0A4Y2VUV5"/>
<protein>
    <submittedName>
        <fullName evidence="1">Uncharacterized protein</fullName>
    </submittedName>
</protein>
<dbReference type="Proteomes" id="UP000499080">
    <property type="component" value="Unassembled WGS sequence"/>
</dbReference>
<comment type="caution">
    <text evidence="1">The sequence shown here is derived from an EMBL/GenBank/DDBJ whole genome shotgun (WGS) entry which is preliminary data.</text>
</comment>
<evidence type="ECO:0000313" key="1">
    <source>
        <dbReference type="EMBL" id="GBO27670.1"/>
    </source>
</evidence>
<sequence length="95" mass="11008">MKGLPFAYPTTRSEEERGGRIHSTDQLVCKNSVYNCTQILRTISSQRVKSSEYSNFSCKSDLEQNLAFEIEGLWVRNKFSPKILPIESLIHVRWI</sequence>
<accession>A0A4Y2VUV5</accession>
<proteinExistence type="predicted"/>
<gene>
    <name evidence="1" type="ORF">AVEN_2465_1</name>
</gene>
<organism evidence="1 2">
    <name type="scientific">Araneus ventricosus</name>
    <name type="common">Orbweaver spider</name>
    <name type="synonym">Epeira ventricosa</name>
    <dbReference type="NCBI Taxonomy" id="182803"/>
    <lineage>
        <taxon>Eukaryota</taxon>
        <taxon>Metazoa</taxon>
        <taxon>Ecdysozoa</taxon>
        <taxon>Arthropoda</taxon>
        <taxon>Chelicerata</taxon>
        <taxon>Arachnida</taxon>
        <taxon>Araneae</taxon>
        <taxon>Araneomorphae</taxon>
        <taxon>Entelegynae</taxon>
        <taxon>Araneoidea</taxon>
        <taxon>Araneidae</taxon>
        <taxon>Araneus</taxon>
    </lineage>
</organism>
<reference evidence="1 2" key="1">
    <citation type="journal article" date="2019" name="Sci. Rep.">
        <title>Orb-weaving spider Araneus ventricosus genome elucidates the spidroin gene catalogue.</title>
        <authorList>
            <person name="Kono N."/>
            <person name="Nakamura H."/>
            <person name="Ohtoshi R."/>
            <person name="Moran D.A.P."/>
            <person name="Shinohara A."/>
            <person name="Yoshida Y."/>
            <person name="Fujiwara M."/>
            <person name="Mori M."/>
            <person name="Tomita M."/>
            <person name="Arakawa K."/>
        </authorList>
    </citation>
    <scope>NUCLEOTIDE SEQUENCE [LARGE SCALE GENOMIC DNA]</scope>
</reference>
<dbReference type="EMBL" id="BGPR01050703">
    <property type="protein sequence ID" value="GBO27670.1"/>
    <property type="molecule type" value="Genomic_DNA"/>
</dbReference>
<keyword evidence="2" id="KW-1185">Reference proteome</keyword>